<name>A0AA45WN17_9BACL</name>
<dbReference type="GO" id="GO:0008967">
    <property type="term" value="F:phosphoglycolate phosphatase activity"/>
    <property type="evidence" value="ECO:0007669"/>
    <property type="project" value="TreeGrafter"/>
</dbReference>
<dbReference type="EMBL" id="FXTU01000002">
    <property type="protein sequence ID" value="SMP15086.1"/>
    <property type="molecule type" value="Genomic_DNA"/>
</dbReference>
<protein>
    <submittedName>
        <fullName evidence="1">HAD-hyrolase-like</fullName>
    </submittedName>
</protein>
<organism evidence="1 2">
    <name type="scientific">Laceyella tengchongensis</name>
    <dbReference type="NCBI Taxonomy" id="574699"/>
    <lineage>
        <taxon>Bacteria</taxon>
        <taxon>Bacillati</taxon>
        <taxon>Bacillota</taxon>
        <taxon>Bacilli</taxon>
        <taxon>Bacillales</taxon>
        <taxon>Thermoactinomycetaceae</taxon>
        <taxon>Laceyella</taxon>
    </lineage>
</organism>
<dbReference type="InterPro" id="IPR036412">
    <property type="entry name" value="HAD-like_sf"/>
</dbReference>
<dbReference type="InterPro" id="IPR050155">
    <property type="entry name" value="HAD-like_hydrolase_sf"/>
</dbReference>
<dbReference type="Proteomes" id="UP001157946">
    <property type="component" value="Unassembled WGS sequence"/>
</dbReference>
<reference evidence="1" key="1">
    <citation type="submission" date="2017-05" db="EMBL/GenBank/DDBJ databases">
        <authorList>
            <person name="Varghese N."/>
            <person name="Submissions S."/>
        </authorList>
    </citation>
    <scope>NUCLEOTIDE SEQUENCE</scope>
    <source>
        <strain evidence="1">DSM 45262</strain>
    </source>
</reference>
<dbReference type="RefSeq" id="WP_284724144.1">
    <property type="nucleotide sequence ID" value="NZ_FXTU01000002.1"/>
</dbReference>
<dbReference type="AlphaFoldDB" id="A0AA45WN17"/>
<dbReference type="PANTHER" id="PTHR43434">
    <property type="entry name" value="PHOSPHOGLYCOLATE PHOSPHATASE"/>
    <property type="match status" value="1"/>
</dbReference>
<evidence type="ECO:0000313" key="1">
    <source>
        <dbReference type="EMBL" id="SMP15086.1"/>
    </source>
</evidence>
<dbReference type="GO" id="GO:0006281">
    <property type="term" value="P:DNA repair"/>
    <property type="evidence" value="ECO:0007669"/>
    <property type="project" value="TreeGrafter"/>
</dbReference>
<dbReference type="PANTHER" id="PTHR43434:SF1">
    <property type="entry name" value="PHOSPHOGLYCOLATE PHOSPHATASE"/>
    <property type="match status" value="1"/>
</dbReference>
<comment type="caution">
    <text evidence="1">The sequence shown here is derived from an EMBL/GenBank/DDBJ whole genome shotgun (WGS) entry which is preliminary data.</text>
</comment>
<gene>
    <name evidence="1" type="ORF">SAMN06265361_102669</name>
</gene>
<dbReference type="Pfam" id="PF00702">
    <property type="entry name" value="Hydrolase"/>
    <property type="match status" value="1"/>
</dbReference>
<dbReference type="Gene3D" id="3.40.50.1000">
    <property type="entry name" value="HAD superfamily/HAD-like"/>
    <property type="match status" value="1"/>
</dbReference>
<dbReference type="InterPro" id="IPR023214">
    <property type="entry name" value="HAD_sf"/>
</dbReference>
<proteinExistence type="predicted"/>
<evidence type="ECO:0000313" key="2">
    <source>
        <dbReference type="Proteomes" id="UP001157946"/>
    </source>
</evidence>
<dbReference type="SFLD" id="SFLDG01129">
    <property type="entry name" value="C1.5:_HAD__Beta-PGM__Phosphata"/>
    <property type="match status" value="1"/>
</dbReference>
<dbReference type="SFLD" id="SFLDS00003">
    <property type="entry name" value="Haloacid_Dehalogenase"/>
    <property type="match status" value="1"/>
</dbReference>
<keyword evidence="2" id="KW-1185">Reference proteome</keyword>
<sequence length="379" mass="42258">MYKTVLFDVDGVFLSEERCFDASALSVWELLHAPHFLALPQAEHDVQLEESAIRLIRDQVFDRNRVLDWMKTRGLNSNWDMVYLAFAGQLLLLLKHLYPAHPTEVKAFVSQPITEEALVGIQQWAGEDKNGFTPEFARFPELFVGQEHLDKMALLTYFNELASDWFGVEVKQFSRNSALWECCYSVYQEWYLGDELYRKSEGVDVRMPGKVGFLQQEIPIAAPERMGEMLKRLKEKGITVGIGTGRTFEETAVPLKELGLFGLFDESHIATASDVIAAEEAHPEKAPLGKPEPYTYIKALLGASASIEACLDCALPLAEGAEILIVGDSVADFLAARKMGCAFAATLTGLTGQAARAKFEQLGADYILDDVTELMKVFT</sequence>
<accession>A0AA45WN17</accession>
<dbReference type="SUPFAM" id="SSF56784">
    <property type="entry name" value="HAD-like"/>
    <property type="match status" value="1"/>
</dbReference>